<feature type="compositionally biased region" description="Polar residues" evidence="7">
    <location>
        <begin position="325"/>
        <end position="336"/>
    </location>
</feature>
<evidence type="ECO:0000256" key="4">
    <source>
        <dbReference type="ARBA" id="ARBA00022840"/>
    </source>
</evidence>
<evidence type="ECO:0000256" key="5">
    <source>
        <dbReference type="ARBA" id="ARBA00047811"/>
    </source>
</evidence>
<evidence type="ECO:0000313" key="10">
    <source>
        <dbReference type="Proteomes" id="UP001562354"/>
    </source>
</evidence>
<feature type="region of interest" description="Disordered" evidence="7">
    <location>
        <begin position="27"/>
        <end position="47"/>
    </location>
</feature>
<dbReference type="Gene3D" id="3.30.200.20">
    <property type="entry name" value="Phosphorylase Kinase, domain 1"/>
    <property type="match status" value="1"/>
</dbReference>
<dbReference type="PROSITE" id="PS00108">
    <property type="entry name" value="PROTEIN_KINASE_ST"/>
    <property type="match status" value="1"/>
</dbReference>
<keyword evidence="4" id="KW-0067">ATP-binding</keyword>
<dbReference type="EC" id="2.7.11.22" evidence="2"/>
<evidence type="ECO:0000256" key="2">
    <source>
        <dbReference type="ARBA" id="ARBA00012425"/>
    </source>
</evidence>
<sequence length="436" mass="48190">MADWRPSVTFSDRFTWVFELQQAVRSSQPQKADDELKAWPQSTENQAYSSCTSKEEYEAKLKAEIEKQKTLAAVVIESKDDEDDASWEDFEPSHASTEKVSFGAYKDAIPFRDGSSSTVYKASSPTDPRQRLALKVTTPNSQPAPHDSLREIRMLQLLGDHPNIIPLLDSPNIHNHLILVFPFVPCPLDQILLRQHTSPQLIFSPARKKAIIHDLMTGLAYMHAQGIIHRDIKPSNILLSTPHSGPAQIIDFGTAYAPPGSLGSDTAATEHPDAKVLDVGTTSYRAPELLFGNQRYDAKLDMWAAGCVVAEILAPAEKWRRRPGKNNNGSTSNSHSDGIGSRDGTTLFDSGDLGSELALIKSVFETLGTPDGQSWPESASLPDWGKMTFVSYPAKAWSEILPSASDVEVSFVQRLLRYETAWRMSAAQALEHEYLA</sequence>
<dbReference type="InterPro" id="IPR008271">
    <property type="entry name" value="Ser/Thr_kinase_AS"/>
</dbReference>
<gene>
    <name evidence="9" type="ORF">AAFC00_001041</name>
</gene>
<evidence type="ECO:0000256" key="3">
    <source>
        <dbReference type="ARBA" id="ARBA00022741"/>
    </source>
</evidence>
<dbReference type="InterPro" id="IPR000719">
    <property type="entry name" value="Prot_kinase_dom"/>
</dbReference>
<comment type="caution">
    <text evidence="9">The sequence shown here is derived from an EMBL/GenBank/DDBJ whole genome shotgun (WGS) entry which is preliminary data.</text>
</comment>
<dbReference type="PROSITE" id="PS50011">
    <property type="entry name" value="PROTEIN_KINASE_DOM"/>
    <property type="match status" value="1"/>
</dbReference>
<organism evidence="9 10">
    <name type="scientific">Neodothiora populina</name>
    <dbReference type="NCBI Taxonomy" id="2781224"/>
    <lineage>
        <taxon>Eukaryota</taxon>
        <taxon>Fungi</taxon>
        <taxon>Dikarya</taxon>
        <taxon>Ascomycota</taxon>
        <taxon>Pezizomycotina</taxon>
        <taxon>Dothideomycetes</taxon>
        <taxon>Dothideomycetidae</taxon>
        <taxon>Dothideales</taxon>
        <taxon>Dothioraceae</taxon>
        <taxon>Neodothiora</taxon>
    </lineage>
</organism>
<dbReference type="SMART" id="SM00220">
    <property type="entry name" value="S_TKc"/>
    <property type="match status" value="1"/>
</dbReference>
<dbReference type="Gene3D" id="1.10.510.10">
    <property type="entry name" value="Transferase(Phosphotransferase) domain 1"/>
    <property type="match status" value="1"/>
</dbReference>
<evidence type="ECO:0000256" key="1">
    <source>
        <dbReference type="ARBA" id="ARBA00006485"/>
    </source>
</evidence>
<proteinExistence type="inferred from homology"/>
<dbReference type="PANTHER" id="PTHR24056:SF576">
    <property type="entry name" value="SERINE_THREONINE-PROTEIN KINASE CSK1"/>
    <property type="match status" value="1"/>
</dbReference>
<keyword evidence="10" id="KW-1185">Reference proteome</keyword>
<evidence type="ECO:0000259" key="8">
    <source>
        <dbReference type="PROSITE" id="PS50011"/>
    </source>
</evidence>
<evidence type="ECO:0000313" key="9">
    <source>
        <dbReference type="EMBL" id="KAL1310799.1"/>
    </source>
</evidence>
<protein>
    <recommendedName>
        <fullName evidence="2">cyclin-dependent kinase</fullName>
        <ecNumber evidence="2">2.7.11.22</ecNumber>
    </recommendedName>
</protein>
<evidence type="ECO:0000256" key="6">
    <source>
        <dbReference type="ARBA" id="ARBA00048367"/>
    </source>
</evidence>
<feature type="domain" description="Protein kinase" evidence="8">
    <location>
        <begin position="105"/>
        <end position="435"/>
    </location>
</feature>
<dbReference type="PANTHER" id="PTHR24056">
    <property type="entry name" value="CELL DIVISION PROTEIN KINASE"/>
    <property type="match status" value="1"/>
</dbReference>
<feature type="region of interest" description="Disordered" evidence="7">
    <location>
        <begin position="320"/>
        <end position="345"/>
    </location>
</feature>
<dbReference type="Proteomes" id="UP001562354">
    <property type="component" value="Unassembled WGS sequence"/>
</dbReference>
<dbReference type="GeneID" id="95974744"/>
<comment type="similarity">
    <text evidence="1">Belongs to the protein kinase superfamily. CMGC Ser/Thr protein kinase family. CDC2/CDKX subfamily.</text>
</comment>
<dbReference type="InterPro" id="IPR011009">
    <property type="entry name" value="Kinase-like_dom_sf"/>
</dbReference>
<accession>A0ABR3PML8</accession>
<keyword evidence="3" id="KW-0547">Nucleotide-binding</keyword>
<dbReference type="EMBL" id="JBFMKM010000003">
    <property type="protein sequence ID" value="KAL1310799.1"/>
    <property type="molecule type" value="Genomic_DNA"/>
</dbReference>
<dbReference type="InterPro" id="IPR050108">
    <property type="entry name" value="CDK"/>
</dbReference>
<evidence type="ECO:0000256" key="7">
    <source>
        <dbReference type="SAM" id="MobiDB-lite"/>
    </source>
</evidence>
<comment type="catalytic activity">
    <reaction evidence="5">
        <text>L-threonyl-[protein] + ATP = O-phospho-L-threonyl-[protein] + ADP + H(+)</text>
        <dbReference type="Rhea" id="RHEA:46608"/>
        <dbReference type="Rhea" id="RHEA-COMP:11060"/>
        <dbReference type="Rhea" id="RHEA-COMP:11605"/>
        <dbReference type="ChEBI" id="CHEBI:15378"/>
        <dbReference type="ChEBI" id="CHEBI:30013"/>
        <dbReference type="ChEBI" id="CHEBI:30616"/>
        <dbReference type="ChEBI" id="CHEBI:61977"/>
        <dbReference type="ChEBI" id="CHEBI:456216"/>
        <dbReference type="EC" id="2.7.11.22"/>
    </reaction>
</comment>
<name>A0ABR3PML8_9PEZI</name>
<dbReference type="RefSeq" id="XP_069203648.1">
    <property type="nucleotide sequence ID" value="XM_069340175.1"/>
</dbReference>
<dbReference type="Pfam" id="PF00069">
    <property type="entry name" value="Pkinase"/>
    <property type="match status" value="1"/>
</dbReference>
<dbReference type="SUPFAM" id="SSF56112">
    <property type="entry name" value="Protein kinase-like (PK-like)"/>
    <property type="match status" value="1"/>
</dbReference>
<reference evidence="9 10" key="1">
    <citation type="submission" date="2024-07" db="EMBL/GenBank/DDBJ databases">
        <title>Draft sequence of the Neodothiora populina.</title>
        <authorList>
            <person name="Drown D.D."/>
            <person name="Schuette U.S."/>
            <person name="Buechlein A.B."/>
            <person name="Rusch D.R."/>
            <person name="Winton L.W."/>
            <person name="Adams G.A."/>
        </authorList>
    </citation>
    <scope>NUCLEOTIDE SEQUENCE [LARGE SCALE GENOMIC DNA]</scope>
    <source>
        <strain evidence="9 10">CPC 39397</strain>
    </source>
</reference>
<comment type="catalytic activity">
    <reaction evidence="6">
        <text>L-seryl-[protein] + ATP = O-phospho-L-seryl-[protein] + ADP + H(+)</text>
        <dbReference type="Rhea" id="RHEA:17989"/>
        <dbReference type="Rhea" id="RHEA-COMP:9863"/>
        <dbReference type="Rhea" id="RHEA-COMP:11604"/>
        <dbReference type="ChEBI" id="CHEBI:15378"/>
        <dbReference type="ChEBI" id="CHEBI:29999"/>
        <dbReference type="ChEBI" id="CHEBI:30616"/>
        <dbReference type="ChEBI" id="CHEBI:83421"/>
        <dbReference type="ChEBI" id="CHEBI:456216"/>
        <dbReference type="EC" id="2.7.11.22"/>
    </reaction>
</comment>